<dbReference type="Pfam" id="PF13406">
    <property type="entry name" value="SLT_2"/>
    <property type="match status" value="1"/>
</dbReference>
<dbReference type="EMBL" id="FWXR01000009">
    <property type="protein sequence ID" value="SMC81497.1"/>
    <property type="molecule type" value="Genomic_DNA"/>
</dbReference>
<name>A0A1W2C891_9HYPH</name>
<dbReference type="SUPFAM" id="SSF53955">
    <property type="entry name" value="Lysozyme-like"/>
    <property type="match status" value="1"/>
</dbReference>
<feature type="domain" description="Transglycosylase SLT" evidence="2">
    <location>
        <begin position="38"/>
        <end position="242"/>
    </location>
</feature>
<dbReference type="InterPro" id="IPR031304">
    <property type="entry name" value="SLT_2"/>
</dbReference>
<dbReference type="PANTHER" id="PTHR30163">
    <property type="entry name" value="MEMBRANE-BOUND LYTIC MUREIN TRANSGLYCOSYLASE B"/>
    <property type="match status" value="1"/>
</dbReference>
<evidence type="ECO:0000313" key="3">
    <source>
        <dbReference type="EMBL" id="SMC81497.1"/>
    </source>
</evidence>
<evidence type="ECO:0000313" key="4">
    <source>
        <dbReference type="Proteomes" id="UP000192656"/>
    </source>
</evidence>
<organism evidence="3 4">
    <name type="scientific">Fulvimarina manganoxydans</name>
    <dbReference type="NCBI Taxonomy" id="937218"/>
    <lineage>
        <taxon>Bacteria</taxon>
        <taxon>Pseudomonadati</taxon>
        <taxon>Pseudomonadota</taxon>
        <taxon>Alphaproteobacteria</taxon>
        <taxon>Hyphomicrobiales</taxon>
        <taxon>Aurantimonadaceae</taxon>
        <taxon>Fulvimarina</taxon>
    </lineage>
</organism>
<dbReference type="PANTHER" id="PTHR30163:SF8">
    <property type="entry name" value="LYTIC MUREIN TRANSGLYCOSYLASE"/>
    <property type="match status" value="1"/>
</dbReference>
<proteinExistence type="predicted"/>
<feature type="chain" id="PRO_5012325686" evidence="1">
    <location>
        <begin position="29"/>
        <end position="276"/>
    </location>
</feature>
<dbReference type="Proteomes" id="UP000192656">
    <property type="component" value="Unassembled WGS sequence"/>
</dbReference>
<gene>
    <name evidence="3" type="ORF">SAMN06297251_10915</name>
</gene>
<evidence type="ECO:0000256" key="1">
    <source>
        <dbReference type="SAM" id="SignalP"/>
    </source>
</evidence>
<evidence type="ECO:0000259" key="2">
    <source>
        <dbReference type="Pfam" id="PF13406"/>
    </source>
</evidence>
<dbReference type="PROSITE" id="PS51257">
    <property type="entry name" value="PROKAR_LIPOPROTEIN"/>
    <property type="match status" value="1"/>
</dbReference>
<dbReference type="RefSeq" id="WP_084410182.1">
    <property type="nucleotide sequence ID" value="NZ_FWXR01000009.1"/>
</dbReference>
<dbReference type="Gene3D" id="1.10.8.350">
    <property type="entry name" value="Bacterial muramidase"/>
    <property type="match status" value="1"/>
</dbReference>
<dbReference type="GO" id="GO:0008933">
    <property type="term" value="F:peptidoglycan lytic transglycosylase activity"/>
    <property type="evidence" value="ECO:0007669"/>
    <property type="project" value="TreeGrafter"/>
</dbReference>
<protein>
    <submittedName>
        <fullName evidence="3">Membrane-bound lytic murein transglycosylase B</fullName>
    </submittedName>
</protein>
<accession>A0A1W2C891</accession>
<reference evidence="3 4" key="1">
    <citation type="submission" date="2017-04" db="EMBL/GenBank/DDBJ databases">
        <authorList>
            <person name="Afonso C.L."/>
            <person name="Miller P.J."/>
            <person name="Scott M.A."/>
            <person name="Spackman E."/>
            <person name="Goraichik I."/>
            <person name="Dimitrov K.M."/>
            <person name="Suarez D.L."/>
            <person name="Swayne D.E."/>
        </authorList>
    </citation>
    <scope>NUCLEOTIDE SEQUENCE [LARGE SCALE GENOMIC DNA]</scope>
    <source>
        <strain evidence="3 4">CGMCC 1.10972</strain>
    </source>
</reference>
<dbReference type="GO" id="GO:0009253">
    <property type="term" value="P:peptidoglycan catabolic process"/>
    <property type="evidence" value="ECO:0007669"/>
    <property type="project" value="TreeGrafter"/>
</dbReference>
<dbReference type="InterPro" id="IPR023346">
    <property type="entry name" value="Lysozyme-like_dom_sf"/>
</dbReference>
<feature type="signal peptide" evidence="1">
    <location>
        <begin position="1"/>
        <end position="28"/>
    </location>
</feature>
<keyword evidence="1" id="KW-0732">Signal</keyword>
<keyword evidence="4" id="KW-1185">Reference proteome</keyword>
<dbReference type="InterPro" id="IPR043426">
    <property type="entry name" value="MltB-like"/>
</dbReference>
<dbReference type="OrthoDB" id="9808544at2"/>
<sequence length="276" mass="29133">MIAFKTTLKTLAAGAALALSLIASPSLAASCGNGPGGFDQWKAEFAQTAQANGVGSRGLQALANARYNNKTISIDRAAQKGGSAFTMSLDTFLKKRGGNAIVSGGKQRLRQNQAMFNDIQRRYGITPGPLLAIWGMETGFGRFMGSENVVSSAATIAYDCRRTDFFKPHLIAALQLVDRGGLSANSKGAGHGEYGHTQFLAGNIMRYGVDADGNGRVDLSSLPDAMYSTANFLRSHGMTPNYQPGQAGFQGIQGWNAAPVYQQAIAKLGAEIDASR</sequence>
<dbReference type="Gene3D" id="1.10.530.10">
    <property type="match status" value="1"/>
</dbReference>
<dbReference type="AlphaFoldDB" id="A0A1W2C891"/>